<protein>
    <submittedName>
        <fullName evidence="2">Uncharacterized protein</fullName>
    </submittedName>
</protein>
<keyword evidence="3" id="KW-1185">Reference proteome</keyword>
<name>A0ABQ5B4U3_9ASTR</name>
<evidence type="ECO:0000313" key="3">
    <source>
        <dbReference type="Proteomes" id="UP001151760"/>
    </source>
</evidence>
<dbReference type="Proteomes" id="UP001151760">
    <property type="component" value="Unassembled WGS sequence"/>
</dbReference>
<reference evidence="2" key="2">
    <citation type="submission" date="2022-01" db="EMBL/GenBank/DDBJ databases">
        <authorList>
            <person name="Yamashiro T."/>
            <person name="Shiraishi A."/>
            <person name="Satake H."/>
            <person name="Nakayama K."/>
        </authorList>
    </citation>
    <scope>NUCLEOTIDE SEQUENCE</scope>
</reference>
<organism evidence="2 3">
    <name type="scientific">Tanacetum coccineum</name>
    <dbReference type="NCBI Taxonomy" id="301880"/>
    <lineage>
        <taxon>Eukaryota</taxon>
        <taxon>Viridiplantae</taxon>
        <taxon>Streptophyta</taxon>
        <taxon>Embryophyta</taxon>
        <taxon>Tracheophyta</taxon>
        <taxon>Spermatophyta</taxon>
        <taxon>Magnoliopsida</taxon>
        <taxon>eudicotyledons</taxon>
        <taxon>Gunneridae</taxon>
        <taxon>Pentapetalae</taxon>
        <taxon>asterids</taxon>
        <taxon>campanulids</taxon>
        <taxon>Asterales</taxon>
        <taxon>Asteraceae</taxon>
        <taxon>Asteroideae</taxon>
        <taxon>Anthemideae</taxon>
        <taxon>Anthemidinae</taxon>
        <taxon>Tanacetum</taxon>
    </lineage>
</organism>
<evidence type="ECO:0000313" key="2">
    <source>
        <dbReference type="EMBL" id="GJT07944.1"/>
    </source>
</evidence>
<comment type="caution">
    <text evidence="2">The sequence shown here is derived from an EMBL/GenBank/DDBJ whole genome shotgun (WGS) entry which is preliminary data.</text>
</comment>
<dbReference type="EMBL" id="BQNB010012791">
    <property type="protein sequence ID" value="GJT07944.1"/>
    <property type="molecule type" value="Genomic_DNA"/>
</dbReference>
<feature type="compositionally biased region" description="Basic residues" evidence="1">
    <location>
        <begin position="27"/>
        <end position="36"/>
    </location>
</feature>
<evidence type="ECO:0000256" key="1">
    <source>
        <dbReference type="SAM" id="MobiDB-lite"/>
    </source>
</evidence>
<feature type="compositionally biased region" description="Low complexity" evidence="1">
    <location>
        <begin position="1"/>
        <end position="26"/>
    </location>
</feature>
<feature type="region of interest" description="Disordered" evidence="1">
    <location>
        <begin position="1"/>
        <end position="56"/>
    </location>
</feature>
<feature type="region of interest" description="Disordered" evidence="1">
    <location>
        <begin position="68"/>
        <end position="98"/>
    </location>
</feature>
<proteinExistence type="predicted"/>
<reference evidence="2" key="1">
    <citation type="journal article" date="2022" name="Int. J. Mol. Sci.">
        <title>Draft Genome of Tanacetum Coccineum: Genomic Comparison of Closely Related Tanacetum-Family Plants.</title>
        <authorList>
            <person name="Yamashiro T."/>
            <person name="Shiraishi A."/>
            <person name="Nakayama K."/>
            <person name="Satake H."/>
        </authorList>
    </citation>
    <scope>NUCLEOTIDE SEQUENCE</scope>
</reference>
<gene>
    <name evidence="2" type="ORF">Tco_0842406</name>
</gene>
<sequence length="98" mass="10756">MGEGSTNPTNPHHTPTITQPSISQPQKKQRSRRSKRKDIEVPQLIGPTTNVADETVNEEIDDSLVRAATNSSSLEAEQYSDNINKTRSKATLNEPSSP</sequence>
<accession>A0ABQ5B4U3</accession>